<dbReference type="AlphaFoldDB" id="A0AAG5D2T4"/>
<evidence type="ECO:0000256" key="1">
    <source>
        <dbReference type="SAM" id="MobiDB-lite"/>
    </source>
</evidence>
<name>A0AAG5D2T4_ANOAO</name>
<evidence type="ECO:0000313" key="2">
    <source>
        <dbReference type="EnsemblMetazoa" id="ENSAATROPP005501"/>
    </source>
</evidence>
<keyword evidence="3" id="KW-1185">Reference proteome</keyword>
<reference evidence="2" key="1">
    <citation type="submission" date="2024-04" db="UniProtKB">
        <authorList>
            <consortium name="EnsemblMetazoa"/>
        </authorList>
    </citation>
    <scope>IDENTIFICATION</scope>
    <source>
        <strain evidence="2">EBRO</strain>
    </source>
</reference>
<sequence>MKLASYNLVFCNSLMGGIKWITTKMRLISSIRKPVNPARVSQTARDRNVVQIELVPIKPHPFPDLKTEHRRKDRKPGSGSIRRA</sequence>
<dbReference type="EnsemblMetazoa" id="ENSAATROPT006045">
    <property type="protein sequence ID" value="ENSAATROPP005501"/>
    <property type="gene ID" value="ENSAATROPG004893"/>
</dbReference>
<dbReference type="Proteomes" id="UP000075880">
    <property type="component" value="Unassembled WGS sequence"/>
</dbReference>
<accession>A0AAG5D2T4</accession>
<proteinExistence type="predicted"/>
<organism evidence="2 3">
    <name type="scientific">Anopheles atroparvus</name>
    <name type="common">European mosquito</name>
    <dbReference type="NCBI Taxonomy" id="41427"/>
    <lineage>
        <taxon>Eukaryota</taxon>
        <taxon>Metazoa</taxon>
        <taxon>Ecdysozoa</taxon>
        <taxon>Arthropoda</taxon>
        <taxon>Hexapoda</taxon>
        <taxon>Insecta</taxon>
        <taxon>Pterygota</taxon>
        <taxon>Neoptera</taxon>
        <taxon>Endopterygota</taxon>
        <taxon>Diptera</taxon>
        <taxon>Nematocera</taxon>
        <taxon>Culicoidea</taxon>
        <taxon>Culicidae</taxon>
        <taxon>Anophelinae</taxon>
        <taxon>Anopheles</taxon>
    </lineage>
</organism>
<protein>
    <submittedName>
        <fullName evidence="2">Uncharacterized protein</fullName>
    </submittedName>
</protein>
<feature type="region of interest" description="Disordered" evidence="1">
    <location>
        <begin position="59"/>
        <end position="84"/>
    </location>
</feature>
<evidence type="ECO:0000313" key="3">
    <source>
        <dbReference type="Proteomes" id="UP000075880"/>
    </source>
</evidence>